<dbReference type="PANTHER" id="PTHR43644">
    <property type="entry name" value="NA(+)-TRANSLOCATING NADH-QUINONE REDUCTASE SUBUNIT"/>
    <property type="match status" value="1"/>
</dbReference>
<evidence type="ECO:0000313" key="6">
    <source>
        <dbReference type="Proteomes" id="UP000284605"/>
    </source>
</evidence>
<dbReference type="InterPro" id="IPR012675">
    <property type="entry name" value="Beta-grasp_dom_sf"/>
</dbReference>
<evidence type="ECO:0000256" key="1">
    <source>
        <dbReference type="ARBA" id="ARBA00022630"/>
    </source>
</evidence>
<dbReference type="Proteomes" id="UP000284605">
    <property type="component" value="Unassembled WGS sequence"/>
</dbReference>
<dbReference type="SUPFAM" id="SSF63380">
    <property type="entry name" value="Riboflavin synthase domain-like"/>
    <property type="match status" value="1"/>
</dbReference>
<dbReference type="SUPFAM" id="SSF54292">
    <property type="entry name" value="2Fe-2S ferredoxin-like"/>
    <property type="match status" value="1"/>
</dbReference>
<evidence type="ECO:0000313" key="5">
    <source>
        <dbReference type="EMBL" id="RJF89524.1"/>
    </source>
</evidence>
<protein>
    <recommendedName>
        <fullName evidence="7">2Fe-2S iron-sulfur cluster binding domain-containing protein</fullName>
    </recommendedName>
</protein>
<dbReference type="Pfam" id="PF00970">
    <property type="entry name" value="FAD_binding_6"/>
    <property type="match status" value="1"/>
</dbReference>
<organism evidence="5 6">
    <name type="scientific">Oleomonas cavernae</name>
    <dbReference type="NCBI Taxonomy" id="2320859"/>
    <lineage>
        <taxon>Bacteria</taxon>
        <taxon>Pseudomonadati</taxon>
        <taxon>Pseudomonadota</taxon>
        <taxon>Alphaproteobacteria</taxon>
        <taxon>Acetobacterales</taxon>
        <taxon>Acetobacteraceae</taxon>
        <taxon>Oleomonas</taxon>
    </lineage>
</organism>
<dbReference type="RefSeq" id="WP_119781508.1">
    <property type="nucleotide sequence ID" value="NZ_QYUK01000011.1"/>
</dbReference>
<dbReference type="GO" id="GO:0051537">
    <property type="term" value="F:2 iron, 2 sulfur cluster binding"/>
    <property type="evidence" value="ECO:0007669"/>
    <property type="project" value="InterPro"/>
</dbReference>
<keyword evidence="2" id="KW-0274">FAD</keyword>
<dbReference type="PROSITE" id="PS51384">
    <property type="entry name" value="FAD_FR"/>
    <property type="match status" value="1"/>
</dbReference>
<dbReference type="GO" id="GO:0016491">
    <property type="term" value="F:oxidoreductase activity"/>
    <property type="evidence" value="ECO:0007669"/>
    <property type="project" value="InterPro"/>
</dbReference>
<dbReference type="InterPro" id="IPR017927">
    <property type="entry name" value="FAD-bd_FR_type"/>
</dbReference>
<proteinExistence type="predicted"/>
<dbReference type="InterPro" id="IPR008333">
    <property type="entry name" value="Cbr1-like_FAD-bd_dom"/>
</dbReference>
<dbReference type="Gene3D" id="2.40.30.10">
    <property type="entry name" value="Translation factors"/>
    <property type="match status" value="1"/>
</dbReference>
<dbReference type="InterPro" id="IPR001041">
    <property type="entry name" value="2Fe-2S_ferredoxin-type"/>
</dbReference>
<gene>
    <name evidence="5" type="ORF">D3874_23235</name>
</gene>
<comment type="caution">
    <text evidence="5">The sequence shown here is derived from an EMBL/GenBank/DDBJ whole genome shotgun (WGS) entry which is preliminary data.</text>
</comment>
<dbReference type="Gene3D" id="3.10.20.30">
    <property type="match status" value="1"/>
</dbReference>
<dbReference type="PROSITE" id="PS00197">
    <property type="entry name" value="2FE2S_FER_1"/>
    <property type="match status" value="1"/>
</dbReference>
<keyword evidence="1" id="KW-0285">Flavoprotein</keyword>
<dbReference type="InterPro" id="IPR036010">
    <property type="entry name" value="2Fe-2S_ferredoxin-like_sf"/>
</dbReference>
<accession>A0A418WHL3</accession>
<dbReference type="PROSITE" id="PS51085">
    <property type="entry name" value="2FE2S_FER_2"/>
    <property type="match status" value="1"/>
</dbReference>
<dbReference type="InterPro" id="IPR006058">
    <property type="entry name" value="2Fe2S_fd_BS"/>
</dbReference>
<dbReference type="CDD" id="cd00207">
    <property type="entry name" value="fer2"/>
    <property type="match status" value="1"/>
</dbReference>
<feature type="domain" description="FAD-binding FR-type" evidence="4">
    <location>
        <begin position="103"/>
        <end position="190"/>
    </location>
</feature>
<dbReference type="InterPro" id="IPR017938">
    <property type="entry name" value="Riboflavin_synthase-like_b-brl"/>
</dbReference>
<dbReference type="AlphaFoldDB" id="A0A418WHL3"/>
<feature type="domain" description="2Fe-2S ferredoxin-type" evidence="3">
    <location>
        <begin position="9"/>
        <end position="101"/>
    </location>
</feature>
<sequence length="190" mass="20571">MLQQREETARLTVEVNGQAIGIEPTETILQAALREGMAFPYSCRVGGCASCKCKLVDGQVKELTETTYILSDEDLDEGFILACQSVPRTNVKIAVDLPEQAARRRVAGKVVAQERLTHDITRLRLALDEPLDYKPGQFADLAFAALPGISRSYSFATPPGADGVVEFFVRKVPGGCSRPGPTTVMSSARP</sequence>
<evidence type="ECO:0008006" key="7">
    <source>
        <dbReference type="Google" id="ProtNLM"/>
    </source>
</evidence>
<dbReference type="EMBL" id="QYUK01000011">
    <property type="protein sequence ID" value="RJF89524.1"/>
    <property type="molecule type" value="Genomic_DNA"/>
</dbReference>
<name>A0A418WHL3_9PROT</name>
<keyword evidence="6" id="KW-1185">Reference proteome</keyword>
<evidence type="ECO:0000256" key="2">
    <source>
        <dbReference type="ARBA" id="ARBA00022827"/>
    </source>
</evidence>
<dbReference type="PANTHER" id="PTHR43644:SF1">
    <property type="entry name" value="NAD(P)H-FLAVIN REDUCTASE"/>
    <property type="match status" value="1"/>
</dbReference>
<dbReference type="Pfam" id="PF00111">
    <property type="entry name" value="Fer2"/>
    <property type="match status" value="1"/>
</dbReference>
<evidence type="ECO:0000259" key="4">
    <source>
        <dbReference type="PROSITE" id="PS51384"/>
    </source>
</evidence>
<dbReference type="OrthoDB" id="9806195at2"/>
<reference evidence="5 6" key="1">
    <citation type="submission" date="2018-09" db="EMBL/GenBank/DDBJ databases">
        <authorList>
            <person name="Zhu H."/>
        </authorList>
    </citation>
    <scope>NUCLEOTIDE SEQUENCE [LARGE SCALE GENOMIC DNA]</scope>
    <source>
        <strain evidence="5 6">K1W22B-8</strain>
    </source>
</reference>
<evidence type="ECO:0000259" key="3">
    <source>
        <dbReference type="PROSITE" id="PS51085"/>
    </source>
</evidence>